<evidence type="ECO:0000256" key="1">
    <source>
        <dbReference type="ARBA" id="ARBA00007068"/>
    </source>
</evidence>
<dbReference type="SUPFAM" id="SSF56266">
    <property type="entry name" value="DmpA/ArgJ-like"/>
    <property type="match status" value="1"/>
</dbReference>
<evidence type="ECO:0000313" key="4">
    <source>
        <dbReference type="Proteomes" id="UP000673447"/>
    </source>
</evidence>
<organism evidence="3 4">
    <name type="scientific">Pseudoxanthomonas helianthi</name>
    <dbReference type="NCBI Taxonomy" id="1453541"/>
    <lineage>
        <taxon>Bacteria</taxon>
        <taxon>Pseudomonadati</taxon>
        <taxon>Pseudomonadota</taxon>
        <taxon>Gammaproteobacteria</taxon>
        <taxon>Lysobacterales</taxon>
        <taxon>Lysobacteraceae</taxon>
        <taxon>Pseudoxanthomonas</taxon>
    </lineage>
</organism>
<reference evidence="3" key="1">
    <citation type="journal article" date="2016" name="Int. J. Syst. Evol. Microbiol.">
        <title>Pseudoxanthomonas helianthi sp. nov., isolated from roots of Jerusalem artichoke (Helianthus tuberosus).</title>
        <authorList>
            <person name="Kittiwongwattana C."/>
            <person name="Thawai C."/>
        </authorList>
    </citation>
    <scope>NUCLEOTIDE SEQUENCE</scope>
    <source>
        <strain evidence="3">110414</strain>
    </source>
</reference>
<dbReference type="GO" id="GO:0004177">
    <property type="term" value="F:aminopeptidase activity"/>
    <property type="evidence" value="ECO:0007669"/>
    <property type="project" value="TreeGrafter"/>
</dbReference>
<dbReference type="PANTHER" id="PTHR36512:SF3">
    <property type="entry name" value="BLR5678 PROTEIN"/>
    <property type="match status" value="1"/>
</dbReference>
<dbReference type="CDD" id="cd02253">
    <property type="entry name" value="DmpA"/>
    <property type="match status" value="1"/>
</dbReference>
<reference evidence="3" key="2">
    <citation type="submission" date="2021-03" db="EMBL/GenBank/DDBJ databases">
        <authorList>
            <person name="Cao W."/>
        </authorList>
    </citation>
    <scope>NUCLEOTIDE SEQUENCE</scope>
    <source>
        <strain evidence="3">110414</strain>
    </source>
</reference>
<accession>A0A940X4N6</accession>
<dbReference type="Proteomes" id="UP000673447">
    <property type="component" value="Unassembled WGS sequence"/>
</dbReference>
<dbReference type="Pfam" id="PF03576">
    <property type="entry name" value="Peptidase_S58"/>
    <property type="match status" value="1"/>
</dbReference>
<comment type="similarity">
    <text evidence="1">Belongs to the peptidase S58 family.</text>
</comment>
<name>A0A940X4N6_9GAMM</name>
<proteinExistence type="inferred from homology"/>
<feature type="signal peptide" evidence="2">
    <location>
        <begin position="1"/>
        <end position="28"/>
    </location>
</feature>
<dbReference type="RefSeq" id="WP_210536784.1">
    <property type="nucleotide sequence ID" value="NZ_JAGKTC010000002.1"/>
</dbReference>
<sequence length="398" mass="41419">MSPMPYASLSRRVGVLLLGLLLPVASMAQDGTRARARELGVAPGIFAPGRFNAITDVAGVEVGQVTLVEGDNIRTGVTAILPHGGNVYRSRVPAAAHVGNGFGKFIGTTQVNELGELETPILLTCTLCVWKAADAMAAWLLEQPDMQSVRSLNVVVGETNDGGLNDIRARPVTADAVRRALSTAKSGPVQEGSVGAGTGTVAFGWKGGIGTSSRVLPQKLGGWTVGVLVQSNFGGVLQVSGAPVGRELDRYAFQQDVAARTGAGKLADDRGDGSIIIVIATDAPLGDRNLRRLASRGMMGLGRTGSSASNGSGDYVLAFSTAESVRRAFDAPRLETTELANDQMGAVFQAGVEAVEEAIYNSLFMATTVSGNGQTVEAIPLDRVREVLRRHGIAPAVK</sequence>
<dbReference type="InterPro" id="IPR016117">
    <property type="entry name" value="ArgJ-like_dom_sf"/>
</dbReference>
<gene>
    <name evidence="3" type="ORF">J5837_11005</name>
</gene>
<dbReference type="AlphaFoldDB" id="A0A940X4N6"/>
<keyword evidence="2" id="KW-0732">Signal</keyword>
<dbReference type="PANTHER" id="PTHR36512">
    <property type="entry name" value="D-AMINOPEPTIDASE"/>
    <property type="match status" value="1"/>
</dbReference>
<dbReference type="Gene3D" id="3.60.70.12">
    <property type="entry name" value="L-amino peptidase D-ALA esterase/amidase"/>
    <property type="match status" value="1"/>
</dbReference>
<evidence type="ECO:0000313" key="3">
    <source>
        <dbReference type="EMBL" id="MBP3984941.1"/>
    </source>
</evidence>
<keyword evidence="4" id="KW-1185">Reference proteome</keyword>
<feature type="chain" id="PRO_5037255694" evidence="2">
    <location>
        <begin position="29"/>
        <end position="398"/>
    </location>
</feature>
<dbReference type="InterPro" id="IPR005321">
    <property type="entry name" value="Peptidase_S58_DmpA"/>
</dbReference>
<evidence type="ECO:0000256" key="2">
    <source>
        <dbReference type="SAM" id="SignalP"/>
    </source>
</evidence>
<protein>
    <submittedName>
        <fullName evidence="3">P1 family peptidase</fullName>
    </submittedName>
</protein>
<dbReference type="EMBL" id="JAGKTC010000002">
    <property type="protein sequence ID" value="MBP3984941.1"/>
    <property type="molecule type" value="Genomic_DNA"/>
</dbReference>
<comment type="caution">
    <text evidence="3">The sequence shown here is derived from an EMBL/GenBank/DDBJ whole genome shotgun (WGS) entry which is preliminary data.</text>
</comment>